<keyword evidence="2" id="KW-1185">Reference proteome</keyword>
<proteinExistence type="predicted"/>
<dbReference type="PROSITE" id="PS51318">
    <property type="entry name" value="TAT"/>
    <property type="match status" value="1"/>
</dbReference>
<dbReference type="EMBL" id="BAAAEW010000049">
    <property type="protein sequence ID" value="GAA0770043.1"/>
    <property type="molecule type" value="Genomic_DNA"/>
</dbReference>
<accession>A0ABN1KL14</accession>
<dbReference type="RefSeq" id="WP_141289444.1">
    <property type="nucleotide sequence ID" value="NZ_BAAAEW010000049.1"/>
</dbReference>
<dbReference type="InterPro" id="IPR010869">
    <property type="entry name" value="DUF1501"/>
</dbReference>
<organism evidence="1 2">
    <name type="scientific">Ideonella azotifigens</name>
    <dbReference type="NCBI Taxonomy" id="513160"/>
    <lineage>
        <taxon>Bacteria</taxon>
        <taxon>Pseudomonadati</taxon>
        <taxon>Pseudomonadota</taxon>
        <taxon>Betaproteobacteria</taxon>
        <taxon>Burkholderiales</taxon>
        <taxon>Sphaerotilaceae</taxon>
        <taxon>Ideonella</taxon>
    </lineage>
</organism>
<dbReference type="InterPro" id="IPR006311">
    <property type="entry name" value="TAT_signal"/>
</dbReference>
<protein>
    <submittedName>
        <fullName evidence="1">DUF1501 domain-containing protein</fullName>
    </submittedName>
</protein>
<reference evidence="1 2" key="1">
    <citation type="journal article" date="2019" name="Int. J. Syst. Evol. Microbiol.">
        <title>The Global Catalogue of Microorganisms (GCM) 10K type strain sequencing project: providing services to taxonomists for standard genome sequencing and annotation.</title>
        <authorList>
            <consortium name="The Broad Institute Genomics Platform"/>
            <consortium name="The Broad Institute Genome Sequencing Center for Infectious Disease"/>
            <person name="Wu L."/>
            <person name="Ma J."/>
        </authorList>
    </citation>
    <scope>NUCLEOTIDE SEQUENCE [LARGE SCALE GENOMIC DNA]</scope>
    <source>
        <strain evidence="1 2">JCM 15503</strain>
    </source>
</reference>
<gene>
    <name evidence="1" type="ORF">GCM10009107_61400</name>
</gene>
<dbReference type="PANTHER" id="PTHR43737:SF1">
    <property type="entry name" value="DUF1501 DOMAIN-CONTAINING PROTEIN"/>
    <property type="match status" value="1"/>
</dbReference>
<comment type="caution">
    <text evidence="1">The sequence shown here is derived from an EMBL/GenBank/DDBJ whole genome shotgun (WGS) entry which is preliminary data.</text>
</comment>
<dbReference type="Proteomes" id="UP001500279">
    <property type="component" value="Unassembled WGS sequence"/>
</dbReference>
<evidence type="ECO:0000313" key="2">
    <source>
        <dbReference type="Proteomes" id="UP001500279"/>
    </source>
</evidence>
<dbReference type="Pfam" id="PF07394">
    <property type="entry name" value="DUF1501"/>
    <property type="match status" value="1"/>
</dbReference>
<evidence type="ECO:0000313" key="1">
    <source>
        <dbReference type="EMBL" id="GAA0770043.1"/>
    </source>
</evidence>
<dbReference type="PANTHER" id="PTHR43737">
    <property type="entry name" value="BLL7424 PROTEIN"/>
    <property type="match status" value="1"/>
</dbReference>
<sequence>MSSSSAKSPLDALPRTTRRELLKRFGAMGLAGSTAGGLGLNLAAMSQASAAVGSSYRALVCVFLYGGNDAYNTVLATDSASWANYAAARSASNNALVLGAAGTPADPTSTAVHTRLGGVLPINPVHAQGRTLALHPAMTEVAALFNKGRAGVVANVGPLVAPLTKAQYMAGTGQKPVKLFSHNDQQSTWQSLATEGATAGWGGRMADQLLSGNGNSMFTATSIYGNAVWLAGQQARAYQLSQGGAIRIGSSSGAAFGSTTVQQKLVSLMSSSRNNSVLEREYAAVVGRSATAEGTLRNALPAMDAGPWGSGTNQATDALLMHANPSTGAMAVNPLAQQLQAVARMIAARQTLGVSRQVFFVGIGGFDTHDTQPDRHALALARLSHGLGYFDKALQAMGVDDGVTTFTASDFGRNLSSNGDGVDHGWGAHHFVMGGAVRGGDVYGTLPVYGKSSGNGVFDSPDQLSQGALLPSMPVERYAATMGRWLGLSDAQLLDMLPRLGNWSAADRTLGFLG</sequence>
<name>A0ABN1KL14_9BURK</name>